<dbReference type="Pfam" id="PF00561">
    <property type="entry name" value="Abhydrolase_1"/>
    <property type="match status" value="1"/>
</dbReference>
<evidence type="ECO:0000313" key="2">
    <source>
        <dbReference type="EMBL" id="RLZ12324.1"/>
    </source>
</evidence>
<accession>A0A3L9MMA4</accession>
<protein>
    <submittedName>
        <fullName evidence="2">Alpha/beta hydrolase</fullName>
    </submittedName>
</protein>
<dbReference type="GO" id="GO:0016787">
    <property type="term" value="F:hydrolase activity"/>
    <property type="evidence" value="ECO:0007669"/>
    <property type="project" value="UniProtKB-KW"/>
</dbReference>
<dbReference type="EMBL" id="RDOJ01000002">
    <property type="protein sequence ID" value="RLZ12324.1"/>
    <property type="molecule type" value="Genomic_DNA"/>
</dbReference>
<organism evidence="2 3">
    <name type="scientific">Faecalibacter macacae</name>
    <dbReference type="NCBI Taxonomy" id="1859289"/>
    <lineage>
        <taxon>Bacteria</taxon>
        <taxon>Pseudomonadati</taxon>
        <taxon>Bacteroidota</taxon>
        <taxon>Flavobacteriia</taxon>
        <taxon>Flavobacteriales</taxon>
        <taxon>Weeksellaceae</taxon>
        <taxon>Faecalibacter</taxon>
    </lineage>
</organism>
<dbReference type="RefSeq" id="WP_121933536.1">
    <property type="nucleotide sequence ID" value="NZ_RDOJ01000002.1"/>
</dbReference>
<reference evidence="2 3" key="1">
    <citation type="submission" date="2018-10" db="EMBL/GenBank/DDBJ databases">
        <authorList>
            <person name="Chen X."/>
        </authorList>
    </citation>
    <scope>NUCLEOTIDE SEQUENCE [LARGE SCALE GENOMIC DNA]</scope>
    <source>
        <strain evidence="2 3">YIM 102668</strain>
    </source>
</reference>
<dbReference type="GO" id="GO:0016020">
    <property type="term" value="C:membrane"/>
    <property type="evidence" value="ECO:0007669"/>
    <property type="project" value="TreeGrafter"/>
</dbReference>
<keyword evidence="3" id="KW-1185">Reference proteome</keyword>
<dbReference type="SUPFAM" id="SSF53474">
    <property type="entry name" value="alpha/beta-Hydrolases"/>
    <property type="match status" value="1"/>
</dbReference>
<dbReference type="InterPro" id="IPR000073">
    <property type="entry name" value="AB_hydrolase_1"/>
</dbReference>
<dbReference type="InterPro" id="IPR050266">
    <property type="entry name" value="AB_hydrolase_sf"/>
</dbReference>
<dbReference type="Proteomes" id="UP000275348">
    <property type="component" value="Unassembled WGS sequence"/>
</dbReference>
<dbReference type="OrthoDB" id="135231at2"/>
<gene>
    <name evidence="2" type="ORF">EAH69_02080</name>
</gene>
<name>A0A3L9MMA4_9FLAO</name>
<evidence type="ECO:0000313" key="3">
    <source>
        <dbReference type="Proteomes" id="UP000275348"/>
    </source>
</evidence>
<proteinExistence type="predicted"/>
<dbReference type="InterPro" id="IPR029058">
    <property type="entry name" value="AB_hydrolase_fold"/>
</dbReference>
<dbReference type="Gene3D" id="3.40.50.1820">
    <property type="entry name" value="alpha/beta hydrolase"/>
    <property type="match status" value="1"/>
</dbReference>
<evidence type="ECO:0000259" key="1">
    <source>
        <dbReference type="Pfam" id="PF00561"/>
    </source>
</evidence>
<dbReference type="PANTHER" id="PTHR43798">
    <property type="entry name" value="MONOACYLGLYCEROL LIPASE"/>
    <property type="match status" value="1"/>
</dbReference>
<keyword evidence="2" id="KW-0378">Hydrolase</keyword>
<dbReference type="AlphaFoldDB" id="A0A3L9MMA4"/>
<sequence>MLQTDFIEINGLSYHIQRIIKDVNLPTIIFLHDSLGSVKLWRDFPEKLGEITNYNVLIYDREGHGDSSPFTIKERPINYLELGADILNKIITKLNLTQIILFGHSDGATISLHYAAKYPNNILATIVEGVHVFVEEETLQGIRDAKQALETTNLAERVTKYHGNKTDMLFKLWIETWLKPNYRDWNIYKEIRNITTPVLVFQGENDEFGTMQQVEKIKQNVSATVIDYLIPNCGHNPHKEQKDFTLEKTKEFIKEYAL</sequence>
<dbReference type="PANTHER" id="PTHR43798:SF33">
    <property type="entry name" value="HYDROLASE, PUTATIVE (AFU_ORTHOLOGUE AFUA_2G14860)-RELATED"/>
    <property type="match status" value="1"/>
</dbReference>
<comment type="caution">
    <text evidence="2">The sequence shown here is derived from an EMBL/GenBank/DDBJ whole genome shotgun (WGS) entry which is preliminary data.</text>
</comment>
<feature type="domain" description="AB hydrolase-1" evidence="1">
    <location>
        <begin position="26"/>
        <end position="188"/>
    </location>
</feature>